<dbReference type="Pfam" id="PF04235">
    <property type="entry name" value="DUF418"/>
    <property type="match status" value="1"/>
</dbReference>
<evidence type="ECO:0000256" key="1">
    <source>
        <dbReference type="SAM" id="Phobius"/>
    </source>
</evidence>
<dbReference type="PANTHER" id="PTHR30590:SF2">
    <property type="entry name" value="INNER MEMBRANE PROTEIN"/>
    <property type="match status" value="1"/>
</dbReference>
<evidence type="ECO:0000313" key="3">
    <source>
        <dbReference type="EMBL" id="MBD3110296.1"/>
    </source>
</evidence>
<proteinExistence type="predicted"/>
<dbReference type="RefSeq" id="WP_190999829.1">
    <property type="nucleotide sequence ID" value="NZ_JACXSI010000066.1"/>
</dbReference>
<dbReference type="AlphaFoldDB" id="A0A927CZ05"/>
<feature type="transmembrane region" description="Helical" evidence="1">
    <location>
        <begin position="20"/>
        <end position="43"/>
    </location>
</feature>
<feature type="transmembrane region" description="Helical" evidence="1">
    <location>
        <begin position="283"/>
        <end position="300"/>
    </location>
</feature>
<dbReference type="Proteomes" id="UP000602076">
    <property type="component" value="Unassembled WGS sequence"/>
</dbReference>
<sequence>MTDRLMPLKESERYVSIDILRGFAILGIFLVNMPAFYSPFLYLNPETYWDKGIDSALNTFVDVFAQASFYPLFAFLFGYGAIMIAERSQLKGLSFPLLFTRRLLILLVFGCIHAFLIWHGDILITYAITGFLLMLFYKLKGKTLLIIGLLLYIIPFGLLSLLSFLIMLIPDMNMDEVLYNREAMLASLQVYSDGSFAEITSQRIEDWMYANGPSSGWVLVINILPLMMCGAAFAKQGWLVNVNKHKKLLRNLMIVGLIGGLLLKLLPYIQGANYANGLIQDQFGGPLLALFYITFIVLITQNEKVLNVLKPLANVGRMSISNYLLQSIVFTIIFYGYGFGLYGSISYLNGFIMLLVFYSLQVVLSKWWISRFQYGPVEYVWRWGTYGQKPTFKRKREMER</sequence>
<dbReference type="EMBL" id="JACXSI010000066">
    <property type="protein sequence ID" value="MBD3110296.1"/>
    <property type="molecule type" value="Genomic_DNA"/>
</dbReference>
<keyword evidence="1" id="KW-1133">Transmembrane helix</keyword>
<feature type="domain" description="DUF418" evidence="2">
    <location>
        <begin position="234"/>
        <end position="387"/>
    </location>
</feature>
<keyword evidence="1" id="KW-0812">Transmembrane</keyword>
<keyword evidence="4" id="KW-1185">Reference proteome</keyword>
<feature type="transmembrane region" description="Helical" evidence="1">
    <location>
        <begin position="122"/>
        <end position="137"/>
    </location>
</feature>
<feature type="transmembrane region" description="Helical" evidence="1">
    <location>
        <begin position="345"/>
        <end position="364"/>
    </location>
</feature>
<feature type="transmembrane region" description="Helical" evidence="1">
    <location>
        <begin position="63"/>
        <end position="85"/>
    </location>
</feature>
<feature type="transmembrane region" description="Helical" evidence="1">
    <location>
        <begin position="144"/>
        <end position="169"/>
    </location>
</feature>
<feature type="transmembrane region" description="Helical" evidence="1">
    <location>
        <begin position="217"/>
        <end position="240"/>
    </location>
</feature>
<evidence type="ECO:0000259" key="2">
    <source>
        <dbReference type="Pfam" id="PF04235"/>
    </source>
</evidence>
<feature type="transmembrane region" description="Helical" evidence="1">
    <location>
        <begin position="252"/>
        <end position="271"/>
    </location>
</feature>
<organism evidence="3 4">
    <name type="scientific">Peribacillus faecalis</name>
    <dbReference type="NCBI Taxonomy" id="2772559"/>
    <lineage>
        <taxon>Bacteria</taxon>
        <taxon>Bacillati</taxon>
        <taxon>Bacillota</taxon>
        <taxon>Bacilli</taxon>
        <taxon>Bacillales</taxon>
        <taxon>Bacillaceae</taxon>
        <taxon>Peribacillus</taxon>
    </lineage>
</organism>
<reference evidence="3" key="1">
    <citation type="submission" date="2020-09" db="EMBL/GenBank/DDBJ databases">
        <title>Bacillus faecalis sp. nov., a moderately halophilic bacterium isolated from cow faeces.</title>
        <authorList>
            <person name="Jiang L."/>
            <person name="Lee J."/>
        </authorList>
    </citation>
    <scope>NUCLEOTIDE SEQUENCE</scope>
    <source>
        <strain evidence="3">AGMB 02131</strain>
    </source>
</reference>
<comment type="caution">
    <text evidence="3">The sequence shown here is derived from an EMBL/GenBank/DDBJ whole genome shotgun (WGS) entry which is preliminary data.</text>
</comment>
<dbReference type="InterPro" id="IPR007349">
    <property type="entry name" value="DUF418"/>
</dbReference>
<dbReference type="PANTHER" id="PTHR30590">
    <property type="entry name" value="INNER MEMBRANE PROTEIN"/>
    <property type="match status" value="1"/>
</dbReference>
<protein>
    <submittedName>
        <fullName evidence="3">DUF418 domain-containing protein</fullName>
    </submittedName>
</protein>
<feature type="transmembrane region" description="Helical" evidence="1">
    <location>
        <begin position="320"/>
        <end position="339"/>
    </location>
</feature>
<keyword evidence="1" id="KW-0472">Membrane</keyword>
<feature type="transmembrane region" description="Helical" evidence="1">
    <location>
        <begin position="97"/>
        <end position="116"/>
    </location>
</feature>
<gene>
    <name evidence="3" type="ORF">IEO70_18375</name>
</gene>
<dbReference type="InterPro" id="IPR052529">
    <property type="entry name" value="Bact_Transport_Assoc"/>
</dbReference>
<name>A0A927CZ05_9BACI</name>
<evidence type="ECO:0000313" key="4">
    <source>
        <dbReference type="Proteomes" id="UP000602076"/>
    </source>
</evidence>
<accession>A0A927CZ05</accession>